<keyword evidence="2" id="KW-1185">Reference proteome</keyword>
<name>A0A238KSA4_9RHOB</name>
<dbReference type="InterPro" id="IPR010626">
    <property type="entry name" value="DUF1217"/>
</dbReference>
<reference evidence="2" key="1">
    <citation type="submission" date="2017-05" db="EMBL/GenBank/DDBJ databases">
        <authorList>
            <person name="Rodrigo-Torres L."/>
            <person name="Arahal R. D."/>
            <person name="Lucena T."/>
        </authorList>
    </citation>
    <scope>NUCLEOTIDE SEQUENCE [LARGE SCALE GENOMIC DNA]</scope>
    <source>
        <strain evidence="2">CECT 8715</strain>
    </source>
</reference>
<dbReference type="Gene3D" id="1.10.3700.10">
    <property type="entry name" value="AGR C 984p-like"/>
    <property type="match status" value="1"/>
</dbReference>
<sequence>MTFLPVIPTAGIVGWRFLQRTYDAQLQAFSTSAVNDRDTQYFVENIRNVRSAKDLVSDRRLLQVALGAFGLDGDLDNRYFIQKVLSDGTSSDDALANRLADSRYREFSEAFGLGPGEVRKTALITDMEKIAQKNVVARFESSVGEADDSMRIALFAQHALKDLAGQSGSETKKWYDLMSLPPLRSMMETALGLPASFGQLDIDKQLDVFRDKLSRVTGSPNLSQFVDADAIAELTDTYLARTQIAQMQSSISPAQTALILLGAAS</sequence>
<evidence type="ECO:0000313" key="1">
    <source>
        <dbReference type="EMBL" id="SMX45713.1"/>
    </source>
</evidence>
<dbReference type="EMBL" id="FXYG01000003">
    <property type="protein sequence ID" value="SMX45713.1"/>
    <property type="molecule type" value="Genomic_DNA"/>
</dbReference>
<dbReference type="SUPFAM" id="SSF158837">
    <property type="entry name" value="AGR C 984p-like"/>
    <property type="match status" value="1"/>
</dbReference>
<dbReference type="AlphaFoldDB" id="A0A238KSA4"/>
<accession>A0A238KSA4</accession>
<dbReference type="Proteomes" id="UP000202485">
    <property type="component" value="Unassembled WGS sequence"/>
</dbReference>
<evidence type="ECO:0008006" key="3">
    <source>
        <dbReference type="Google" id="ProtNLM"/>
    </source>
</evidence>
<proteinExistence type="predicted"/>
<evidence type="ECO:0000313" key="2">
    <source>
        <dbReference type="Proteomes" id="UP000202485"/>
    </source>
</evidence>
<dbReference type="OrthoDB" id="7824597at2"/>
<organism evidence="1 2">
    <name type="scientific">Ruegeria arenilitoris</name>
    <dbReference type="NCBI Taxonomy" id="1173585"/>
    <lineage>
        <taxon>Bacteria</taxon>
        <taxon>Pseudomonadati</taxon>
        <taxon>Pseudomonadota</taxon>
        <taxon>Alphaproteobacteria</taxon>
        <taxon>Rhodobacterales</taxon>
        <taxon>Roseobacteraceae</taxon>
        <taxon>Ruegeria</taxon>
    </lineage>
</organism>
<protein>
    <recommendedName>
        <fullName evidence="3">Flagellar protein</fullName>
    </recommendedName>
</protein>
<dbReference type="InterPro" id="IPR023157">
    <property type="entry name" value="AGR-C-984p-like_sf"/>
</dbReference>
<dbReference type="Pfam" id="PF06748">
    <property type="entry name" value="DUF1217"/>
    <property type="match status" value="1"/>
</dbReference>
<gene>
    <name evidence="1" type="ORF">RUA8715_02765</name>
</gene>